<dbReference type="InterPro" id="IPR020945">
    <property type="entry name" value="DMSO/NO3_reduct_chaperone"/>
</dbReference>
<protein>
    <submittedName>
        <fullName evidence="2">Molecular chaperone TorD</fullName>
    </submittedName>
</protein>
<dbReference type="Pfam" id="PF02613">
    <property type="entry name" value="Nitrate_red_del"/>
    <property type="match status" value="1"/>
</dbReference>
<keyword evidence="1" id="KW-0143">Chaperone</keyword>
<dbReference type="RefSeq" id="WP_009305155.1">
    <property type="nucleotide sequence ID" value="NZ_BQNE01000002.1"/>
</dbReference>
<dbReference type="GeneID" id="69510084"/>
<dbReference type="InterPro" id="IPR050289">
    <property type="entry name" value="TorD/DmsD_chaperones"/>
</dbReference>
<proteinExistence type="predicted"/>
<dbReference type="Proteomes" id="UP000436429">
    <property type="component" value="Unassembled WGS sequence"/>
</dbReference>
<dbReference type="AlphaFoldDB" id="A0A369NM76"/>
<comment type="caution">
    <text evidence="2">The sequence shown here is derived from an EMBL/GenBank/DDBJ whole genome shotgun (WGS) entry which is preliminary data.</text>
</comment>
<evidence type="ECO:0000313" key="3">
    <source>
        <dbReference type="Proteomes" id="UP000436429"/>
    </source>
</evidence>
<dbReference type="Gene3D" id="1.10.3480.10">
    <property type="entry name" value="TorD-like"/>
    <property type="match status" value="1"/>
</dbReference>
<dbReference type="PANTHER" id="PTHR34227:SF1">
    <property type="entry name" value="DIMETHYL SULFOXIDE REDUCTASE CHAPERONE-RELATED"/>
    <property type="match status" value="1"/>
</dbReference>
<name>A0A369NM76_EGGLN</name>
<reference evidence="2 3" key="1">
    <citation type="submission" date="2019-11" db="EMBL/GenBank/DDBJ databases">
        <title>Whole genome shotgun sequencing (WGS) data from Adlercreutzia equolifaciens ResAG-91, Eggerthella lenta MRI-F36, MRI-F37, MRI-F40, ResAG-49, ResAG-88, ResAG-121, ResAG-145, and Gordonibacter sp. ResAG-5, ResAG-26, ResAG-43, ResAG-50, ResAG-59.</title>
        <authorList>
            <person name="Stoll D.A."/>
            <person name="Danylec N."/>
            <person name="Franz C.M.A.P."/>
            <person name="Huch M."/>
        </authorList>
    </citation>
    <scope>NUCLEOTIDE SEQUENCE [LARGE SCALE GENOMIC DNA]</scope>
    <source>
        <strain evidence="2 3">ResAG-88</strain>
    </source>
</reference>
<dbReference type="SUPFAM" id="SSF89155">
    <property type="entry name" value="TorD-like"/>
    <property type="match status" value="1"/>
</dbReference>
<evidence type="ECO:0000313" key="2">
    <source>
        <dbReference type="EMBL" id="MVN34138.1"/>
    </source>
</evidence>
<accession>A0A369NM76</accession>
<gene>
    <name evidence="2" type="ORF">GO726_13335</name>
</gene>
<dbReference type="InterPro" id="IPR036411">
    <property type="entry name" value="TorD-like_sf"/>
</dbReference>
<dbReference type="EMBL" id="WPOM01000038">
    <property type="protein sequence ID" value="MVN34138.1"/>
    <property type="molecule type" value="Genomic_DNA"/>
</dbReference>
<organism evidence="2 3">
    <name type="scientific">Eggerthella lenta</name>
    <name type="common">Eubacterium lentum</name>
    <dbReference type="NCBI Taxonomy" id="84112"/>
    <lineage>
        <taxon>Bacteria</taxon>
        <taxon>Bacillati</taxon>
        <taxon>Actinomycetota</taxon>
        <taxon>Coriobacteriia</taxon>
        <taxon>Eggerthellales</taxon>
        <taxon>Eggerthellaceae</taxon>
        <taxon>Eggerthella</taxon>
    </lineage>
</organism>
<evidence type="ECO:0000256" key="1">
    <source>
        <dbReference type="ARBA" id="ARBA00023186"/>
    </source>
</evidence>
<sequence>MIDEGMRALAEALRQQSAAYGFVARLLRTEVDDEALGRLRAMRFPAASGNDHLDAGYRGLCAYLNAGGERQHGDLAVDFLHTFIGVTQDREQVAFPYESVYTSPEHLLMQDARDEVLAAYRAAKVVLVDEACEPEDHLAFELEFMQLLGERAAEALEAGDDGSCANLLEARRAFLEEHLLNWVPDFADDVQRVARTGFYRALADIVLGVLETDQAFLEDVLDDAGL</sequence>
<dbReference type="PANTHER" id="PTHR34227">
    <property type="entry name" value="CHAPERONE PROTEIN YCDY"/>
    <property type="match status" value="1"/>
</dbReference>